<name>A0A8H7UDX0_MORIS</name>
<reference evidence="5" key="1">
    <citation type="submission" date="2020-12" db="EMBL/GenBank/DDBJ databases">
        <title>Metabolic potential, ecology and presence of endohyphal bacteria is reflected in genomic diversity of Mucoromycotina.</title>
        <authorList>
            <person name="Muszewska A."/>
            <person name="Okrasinska A."/>
            <person name="Steczkiewicz K."/>
            <person name="Drgas O."/>
            <person name="Orlowska M."/>
            <person name="Perlinska-Lenart U."/>
            <person name="Aleksandrzak-Piekarczyk T."/>
            <person name="Szatraj K."/>
            <person name="Zielenkiewicz U."/>
            <person name="Pilsyk S."/>
            <person name="Malc E."/>
            <person name="Mieczkowski P."/>
            <person name="Kruszewska J.S."/>
            <person name="Biernat P."/>
            <person name="Pawlowska J."/>
        </authorList>
    </citation>
    <scope>NUCLEOTIDE SEQUENCE</scope>
    <source>
        <strain evidence="5">WA0000067209</strain>
    </source>
</reference>
<protein>
    <submittedName>
        <fullName evidence="5">Uncharacterized protein</fullName>
    </submittedName>
</protein>
<comment type="caution">
    <text evidence="5">The sequence shown here is derived from an EMBL/GenBank/DDBJ whole genome shotgun (WGS) entry which is preliminary data.</text>
</comment>
<feature type="non-terminal residue" evidence="5">
    <location>
        <position position="1"/>
    </location>
</feature>
<evidence type="ECO:0000256" key="1">
    <source>
        <dbReference type="ARBA" id="ARBA00006484"/>
    </source>
</evidence>
<dbReference type="InterPro" id="IPR002347">
    <property type="entry name" value="SDR_fam"/>
</dbReference>
<dbReference type="GO" id="GO:0016491">
    <property type="term" value="F:oxidoreductase activity"/>
    <property type="evidence" value="ECO:0007669"/>
    <property type="project" value="UniProtKB-KW"/>
</dbReference>
<comment type="similarity">
    <text evidence="1 4">Belongs to the short-chain dehydrogenases/reductases (SDR) family.</text>
</comment>
<keyword evidence="2" id="KW-0521">NADP</keyword>
<dbReference type="EMBL" id="JAEPQZ010000008">
    <property type="protein sequence ID" value="KAG2177982.1"/>
    <property type="molecule type" value="Genomic_DNA"/>
</dbReference>
<organism evidence="5 6">
    <name type="scientific">Mortierella isabellina</name>
    <name type="common">Filamentous fungus</name>
    <name type="synonym">Umbelopsis isabellina</name>
    <dbReference type="NCBI Taxonomy" id="91625"/>
    <lineage>
        <taxon>Eukaryota</taxon>
        <taxon>Fungi</taxon>
        <taxon>Fungi incertae sedis</taxon>
        <taxon>Mucoromycota</taxon>
        <taxon>Mucoromycotina</taxon>
        <taxon>Umbelopsidomycetes</taxon>
        <taxon>Umbelopsidales</taxon>
        <taxon>Umbelopsidaceae</taxon>
        <taxon>Umbelopsis</taxon>
    </lineage>
</organism>
<dbReference type="Proteomes" id="UP000654370">
    <property type="component" value="Unassembled WGS sequence"/>
</dbReference>
<evidence type="ECO:0000256" key="4">
    <source>
        <dbReference type="RuleBase" id="RU000363"/>
    </source>
</evidence>
<dbReference type="InterPro" id="IPR051468">
    <property type="entry name" value="Fungal_SecMetab_SDRs"/>
</dbReference>
<dbReference type="GO" id="GO:0005737">
    <property type="term" value="C:cytoplasm"/>
    <property type="evidence" value="ECO:0007669"/>
    <property type="project" value="TreeGrafter"/>
</dbReference>
<keyword evidence="6" id="KW-1185">Reference proteome</keyword>
<evidence type="ECO:0000256" key="2">
    <source>
        <dbReference type="ARBA" id="ARBA00022857"/>
    </source>
</evidence>
<dbReference type="PRINTS" id="PR00081">
    <property type="entry name" value="GDHRDH"/>
</dbReference>
<dbReference type="SUPFAM" id="SSF51735">
    <property type="entry name" value="NAD(P)-binding Rossmann-fold domains"/>
    <property type="match status" value="1"/>
</dbReference>
<evidence type="ECO:0000313" key="6">
    <source>
        <dbReference type="Proteomes" id="UP000654370"/>
    </source>
</evidence>
<dbReference type="Pfam" id="PF00106">
    <property type="entry name" value="adh_short"/>
    <property type="match status" value="1"/>
</dbReference>
<sequence length="245" mass="26173">NAFCISSKLSLMATKIYFITGASRGLGLEFVSQLQRAGHTVIATARKPEASEGLQKLVDNKQIYSFALDTLDDKSIDAVIKKVEQIAPDGVDVLINNAGISAPSGSTTLKAAASDYVKVFETNVVGTSNITQKLLPLLQKKKERKIFNISSILGSIEHTYAGANAPYGVSKAAENMFTKTLAEDLKGDNFTVLAIHPGWVQTDMGGASAPLVAKDSIAGMLSVFDKASPQSTGKFLDYQGKELPW</sequence>
<dbReference type="PANTHER" id="PTHR43544">
    <property type="entry name" value="SHORT-CHAIN DEHYDROGENASE/REDUCTASE"/>
    <property type="match status" value="1"/>
</dbReference>
<dbReference type="OrthoDB" id="9876299at2759"/>
<dbReference type="PANTHER" id="PTHR43544:SF7">
    <property type="entry name" value="NADB-LER2"/>
    <property type="match status" value="1"/>
</dbReference>
<evidence type="ECO:0000256" key="3">
    <source>
        <dbReference type="ARBA" id="ARBA00023002"/>
    </source>
</evidence>
<dbReference type="CDD" id="cd05325">
    <property type="entry name" value="carb_red_sniffer_like_SDR_c"/>
    <property type="match status" value="1"/>
</dbReference>
<gene>
    <name evidence="5" type="ORF">INT43_003235</name>
</gene>
<dbReference type="InterPro" id="IPR036291">
    <property type="entry name" value="NAD(P)-bd_dom_sf"/>
</dbReference>
<proteinExistence type="inferred from homology"/>
<dbReference type="PRINTS" id="PR00080">
    <property type="entry name" value="SDRFAMILY"/>
</dbReference>
<keyword evidence="3" id="KW-0560">Oxidoreductase</keyword>
<accession>A0A8H7UDX0</accession>
<evidence type="ECO:0000313" key="5">
    <source>
        <dbReference type="EMBL" id="KAG2177982.1"/>
    </source>
</evidence>
<dbReference type="Gene3D" id="3.40.50.720">
    <property type="entry name" value="NAD(P)-binding Rossmann-like Domain"/>
    <property type="match status" value="1"/>
</dbReference>
<dbReference type="AlphaFoldDB" id="A0A8H7UDX0"/>